<sequence>MKSARIGGNPHRLRERAYMPTGDQLDAIAKGFRALLEQGFSLPDETRAWVENCEAVKARLPKTPPKAG</sequence>
<gene>
    <name evidence="1" type="ORF">ACFONL_23145</name>
</gene>
<protein>
    <recommendedName>
        <fullName evidence="3">Transposase</fullName>
    </recommendedName>
</protein>
<name>A0ABV7UQ09_9HYPH</name>
<evidence type="ECO:0008006" key="3">
    <source>
        <dbReference type="Google" id="ProtNLM"/>
    </source>
</evidence>
<dbReference type="Proteomes" id="UP001595704">
    <property type="component" value="Unassembled WGS sequence"/>
</dbReference>
<comment type="caution">
    <text evidence="1">The sequence shown here is derived from an EMBL/GenBank/DDBJ whole genome shotgun (WGS) entry which is preliminary data.</text>
</comment>
<evidence type="ECO:0000313" key="1">
    <source>
        <dbReference type="EMBL" id="MFC3640232.1"/>
    </source>
</evidence>
<evidence type="ECO:0000313" key="2">
    <source>
        <dbReference type="Proteomes" id="UP001595704"/>
    </source>
</evidence>
<keyword evidence="2" id="KW-1185">Reference proteome</keyword>
<reference evidence="2" key="1">
    <citation type="journal article" date="2019" name="Int. J. Syst. Evol. Microbiol.">
        <title>The Global Catalogue of Microorganisms (GCM) 10K type strain sequencing project: providing services to taxonomists for standard genome sequencing and annotation.</title>
        <authorList>
            <consortium name="The Broad Institute Genomics Platform"/>
            <consortium name="The Broad Institute Genome Sequencing Center for Infectious Disease"/>
            <person name="Wu L."/>
            <person name="Ma J."/>
        </authorList>
    </citation>
    <scope>NUCLEOTIDE SEQUENCE [LARGE SCALE GENOMIC DNA]</scope>
    <source>
        <strain evidence="2">KCTC 42282</strain>
    </source>
</reference>
<dbReference type="RefSeq" id="WP_191320942.1">
    <property type="nucleotide sequence ID" value="NZ_BNCG01000031.1"/>
</dbReference>
<dbReference type="EMBL" id="JBHRYC010000136">
    <property type="protein sequence ID" value="MFC3640232.1"/>
    <property type="molecule type" value="Genomic_DNA"/>
</dbReference>
<proteinExistence type="predicted"/>
<accession>A0ABV7UQ09</accession>
<organism evidence="1 2">
    <name type="scientific">Camelimonas fluminis</name>
    <dbReference type="NCBI Taxonomy" id="1576911"/>
    <lineage>
        <taxon>Bacteria</taxon>
        <taxon>Pseudomonadati</taxon>
        <taxon>Pseudomonadota</taxon>
        <taxon>Alphaproteobacteria</taxon>
        <taxon>Hyphomicrobiales</taxon>
        <taxon>Chelatococcaceae</taxon>
        <taxon>Camelimonas</taxon>
    </lineage>
</organism>